<proteinExistence type="predicted"/>
<dbReference type="EMBL" id="CAIHOM010000001">
    <property type="protein sequence ID" value="CAC6978323.1"/>
    <property type="molecule type" value="Genomic_DNA"/>
</dbReference>
<protein>
    <submittedName>
        <fullName evidence="1">Beta-lactamase</fullName>
    </submittedName>
</protein>
<comment type="caution">
    <text evidence="1">The sequence shown here is derived from an EMBL/GenBank/DDBJ whole genome shotgun (WGS) entry which is preliminary data.</text>
</comment>
<dbReference type="InterPro" id="IPR032614">
    <property type="entry name" value="DUF4888"/>
</dbReference>
<gene>
    <name evidence="1" type="ORF">SAMEA4552975_00078</name>
</gene>
<evidence type="ECO:0000313" key="1">
    <source>
        <dbReference type="EMBL" id="CAC6978323.1"/>
    </source>
</evidence>
<reference evidence="1 2" key="1">
    <citation type="submission" date="2020-06" db="EMBL/GenBank/DDBJ databases">
        <authorList>
            <consortium name="Pathogen Informatics"/>
        </authorList>
    </citation>
    <scope>NUCLEOTIDE SEQUENCE [LARGE SCALE GENOMIC DNA]</scope>
    <source>
        <strain evidence="1 2">A13</strain>
    </source>
</reference>
<dbReference type="Proteomes" id="UP000507485">
    <property type="component" value="Unassembled WGS sequence"/>
</dbReference>
<organism evidence="1 2">
    <name type="scientific">Staphylococcus aureus</name>
    <dbReference type="NCBI Taxonomy" id="1280"/>
    <lineage>
        <taxon>Bacteria</taxon>
        <taxon>Bacillati</taxon>
        <taxon>Bacillota</taxon>
        <taxon>Bacilli</taxon>
        <taxon>Bacillales</taxon>
        <taxon>Staphylococcaceae</taxon>
        <taxon>Staphylococcus</taxon>
    </lineage>
</organism>
<dbReference type="AlphaFoldDB" id="A0AAN2D535"/>
<evidence type="ECO:0000313" key="2">
    <source>
        <dbReference type="Proteomes" id="UP000507485"/>
    </source>
</evidence>
<accession>A0AAN2D535</accession>
<name>A0AAN2D535_STAAU</name>
<sequence length="190" mass="21005">MNTKFLGKTLVASALVLTTLGTGLHSSYLGLNTNKVVKTAKAEENMTEGQLWKKVKDSLIDSNIILGNEYETIDVTYLQNSGNSTKVSAPGNSNEDFLSYKADFSRLLHIDMEKINVPPANFNDRVDANSIWNSLTKQLKSKGLVKDGDTITIHTSENNIPKITGKVGDNYQDNKGLMLEKRLINKITIE</sequence>
<dbReference type="RefSeq" id="WP_044033807.1">
    <property type="nucleotide sequence ID" value="NZ_BECT01000001.1"/>
</dbReference>
<dbReference type="CDD" id="cd15783">
    <property type="entry name" value="SA1633_like"/>
    <property type="match status" value="1"/>
</dbReference>
<dbReference type="Pfam" id="PF16229">
    <property type="entry name" value="DUF4888"/>
    <property type="match status" value="1"/>
</dbReference>